<dbReference type="EC" id="2.4.99.28" evidence="24"/>
<evidence type="ECO:0000256" key="23">
    <source>
        <dbReference type="ARBA" id="ARBA00034000"/>
    </source>
</evidence>
<comment type="caution">
    <text evidence="30">The sequence shown here is derived from an EMBL/GenBank/DDBJ whole genome shotgun (WGS) entry which is preliminary data.</text>
</comment>
<evidence type="ECO:0000259" key="29">
    <source>
        <dbReference type="Pfam" id="PF17092"/>
    </source>
</evidence>
<dbReference type="EMBL" id="BSNF01000008">
    <property type="protein sequence ID" value="GLQ07063.1"/>
    <property type="molecule type" value="Genomic_DNA"/>
</dbReference>
<dbReference type="Pfam" id="PF00912">
    <property type="entry name" value="Transgly"/>
    <property type="match status" value="1"/>
</dbReference>
<evidence type="ECO:0000313" key="31">
    <source>
        <dbReference type="Proteomes" id="UP001161409"/>
    </source>
</evidence>
<keyword evidence="15" id="KW-0133">Cell shape</keyword>
<dbReference type="InterPro" id="IPR012338">
    <property type="entry name" value="Beta-lactam/transpept-like"/>
</dbReference>
<evidence type="ECO:0000256" key="2">
    <source>
        <dbReference type="ARBA" id="ARBA00004752"/>
    </source>
</evidence>
<evidence type="ECO:0000256" key="11">
    <source>
        <dbReference type="ARBA" id="ARBA00022676"/>
    </source>
</evidence>
<keyword evidence="12" id="KW-0808">Transferase</keyword>
<proteinExistence type="inferred from homology"/>
<dbReference type="Pfam" id="PF17092">
    <property type="entry name" value="PCB_OB"/>
    <property type="match status" value="1"/>
</dbReference>
<evidence type="ECO:0000256" key="17">
    <source>
        <dbReference type="ARBA" id="ARBA00022984"/>
    </source>
</evidence>
<dbReference type="PANTHER" id="PTHR32282">
    <property type="entry name" value="BINDING PROTEIN TRANSPEPTIDASE, PUTATIVE-RELATED"/>
    <property type="match status" value="1"/>
</dbReference>
<keyword evidence="31" id="KW-1185">Reference proteome</keyword>
<feature type="domain" description="Glycosyl transferase family 51" evidence="28">
    <location>
        <begin position="59"/>
        <end position="236"/>
    </location>
</feature>
<evidence type="ECO:0000256" key="8">
    <source>
        <dbReference type="ARBA" id="ARBA00022519"/>
    </source>
</evidence>
<dbReference type="RefSeq" id="WP_169561144.1">
    <property type="nucleotide sequence ID" value="NZ_BSNF01000008.1"/>
</dbReference>
<comment type="pathway">
    <text evidence="2">Cell wall biogenesis; peptidoglycan biosynthesis.</text>
</comment>
<keyword evidence="18" id="KW-1133">Transmembrane helix</keyword>
<evidence type="ECO:0000256" key="7">
    <source>
        <dbReference type="ARBA" id="ARBA00022475"/>
    </source>
</evidence>
<dbReference type="SUPFAM" id="SSF53955">
    <property type="entry name" value="Lysozyme-like"/>
    <property type="match status" value="1"/>
</dbReference>
<comment type="similarity">
    <text evidence="4">In the N-terminal section; belongs to the glycosyltransferase 51 family.</text>
</comment>
<sequence>MKKLLKIMVVLFCLLILGGLAAGGAVFYGFWHFGKGLPDYAQLASYEPPVMTRVHAADGSLIAEYAREKRLFVPIEAIPKRVTQAFLAAEDQNFYEHFGIDLKGIARAMLVNVQNIGQGRRLVGASTITQQVAKNMLLTNEVSYERKAKEAILAIRIERSLPKDRILELYLNEIFLGHRAYGVAAAALFYFDKAMNELTVAEAAYLGALPKAPNNYNPFRFPDRALSRRNWVISRMLEEKFITPEQAEEAIATPLNVQRGRHAEVFKAEWFVEQVRRELFDLYGSEGLYDGGLSVRTTMQTAYQKLGEQVLRDGLRTYDRRHGWRGPIASVDIAENWLEALQAVQEPAGLTPWELAVVLEVGAKEVLIGLKSEDKGRIPFDEMKWARPWLKGQKVGRSPGKPSDVLSVGDVVAVTRLEGEGVPTGTFGLEQIPAVSGALVAMDPHTGRVHALVGGWSPELSKFNRAVQALRQPGSAFKPFVYAAALDNGFSPVDKVMDGPFVLNQPNGERWKPSNYTNRFYGPSTLRLGIEKSRNLMTVRLARSVGMDVVSDYAGRFGIDDNLQPTLAMSLGAMETTLLKMTTAYAELVNGGKEIVPTLIDRVQDRRGHAIYKHDTRPCDGCFAASWHEQEEPVIPDNRTQVISPATAYQVVSMLEGVVLRGTGRKVAAVGKPLAGKTGTTNDARDAWFVGFSPDLAVGIYVGFDNPRTLGPKEGGSGVASPIFRDFMAGALKDKPSIPFRVPEGIRLVRVNSVTGEPARPGDRGVILEAFKIDQGGRQAVLDGSDDGGPRLPVGAGAPSTTFGPGGLY</sequence>
<evidence type="ECO:0000256" key="19">
    <source>
        <dbReference type="ARBA" id="ARBA00023136"/>
    </source>
</evidence>
<dbReference type="InterPro" id="IPR031376">
    <property type="entry name" value="PCB_OB"/>
</dbReference>
<dbReference type="Pfam" id="PF00905">
    <property type="entry name" value="Transpeptidase"/>
    <property type="match status" value="1"/>
</dbReference>
<keyword evidence="7" id="KW-1003">Cell membrane</keyword>
<evidence type="ECO:0000256" key="5">
    <source>
        <dbReference type="ARBA" id="ARBA00012448"/>
    </source>
</evidence>
<dbReference type="InterPro" id="IPR036950">
    <property type="entry name" value="PBP_transglycosylase"/>
</dbReference>
<keyword evidence="13" id="KW-0812">Transmembrane</keyword>
<comment type="catalytic activity">
    <reaction evidence="23">
        <text>Preferential cleavage: (Ac)2-L-Lys-D-Ala-|-D-Ala. Also transpeptidation of peptidyl-alanyl moieties that are N-acyl substituents of D-alanine.</text>
        <dbReference type="EC" id="3.4.16.4"/>
    </reaction>
</comment>
<evidence type="ECO:0000256" key="13">
    <source>
        <dbReference type="ARBA" id="ARBA00022692"/>
    </source>
</evidence>
<evidence type="ECO:0000256" key="3">
    <source>
        <dbReference type="ARBA" id="ARBA00007090"/>
    </source>
</evidence>
<evidence type="ECO:0000256" key="15">
    <source>
        <dbReference type="ARBA" id="ARBA00022960"/>
    </source>
</evidence>
<dbReference type="EC" id="3.4.16.4" evidence="5"/>
<dbReference type="InterPro" id="IPR001460">
    <property type="entry name" value="PCN-bd_Tpept"/>
</dbReference>
<comment type="catalytic activity">
    <reaction evidence="25">
        <text>[GlcNAc-(1-&gt;4)-Mur2Ac(oyl-L-Ala-gamma-D-Glu-L-Lys-D-Ala-D-Ala)](n)-di-trans,octa-cis-undecaprenyl diphosphate + beta-D-GlcNAc-(1-&gt;4)-Mur2Ac(oyl-L-Ala-gamma-D-Glu-L-Lys-D-Ala-D-Ala)-di-trans,octa-cis-undecaprenyl diphosphate = [GlcNAc-(1-&gt;4)-Mur2Ac(oyl-L-Ala-gamma-D-Glu-L-Lys-D-Ala-D-Ala)](n+1)-di-trans,octa-cis-undecaprenyl diphosphate + di-trans,octa-cis-undecaprenyl diphosphate + H(+)</text>
        <dbReference type="Rhea" id="RHEA:23708"/>
        <dbReference type="Rhea" id="RHEA-COMP:9602"/>
        <dbReference type="Rhea" id="RHEA-COMP:9603"/>
        <dbReference type="ChEBI" id="CHEBI:15378"/>
        <dbReference type="ChEBI" id="CHEBI:58405"/>
        <dbReference type="ChEBI" id="CHEBI:60033"/>
        <dbReference type="ChEBI" id="CHEBI:78435"/>
        <dbReference type="EC" id="2.4.99.28"/>
    </reaction>
</comment>
<keyword evidence="22" id="KW-0961">Cell wall biogenesis/degradation</keyword>
<reference evidence="30" key="2">
    <citation type="submission" date="2023-01" db="EMBL/GenBank/DDBJ databases">
        <title>Draft genome sequence of Sneathiella chinensis strain NBRC 103408.</title>
        <authorList>
            <person name="Sun Q."/>
            <person name="Mori K."/>
        </authorList>
    </citation>
    <scope>NUCLEOTIDE SEQUENCE</scope>
    <source>
        <strain evidence="30">NBRC 103408</strain>
    </source>
</reference>
<evidence type="ECO:0000256" key="20">
    <source>
        <dbReference type="ARBA" id="ARBA00023251"/>
    </source>
</evidence>
<evidence type="ECO:0000256" key="21">
    <source>
        <dbReference type="ARBA" id="ARBA00023268"/>
    </source>
</evidence>
<dbReference type="InterPro" id="IPR050396">
    <property type="entry name" value="Glycosyltr_51/Transpeptidase"/>
</dbReference>
<evidence type="ECO:0000313" key="30">
    <source>
        <dbReference type="EMBL" id="GLQ07063.1"/>
    </source>
</evidence>
<evidence type="ECO:0000256" key="18">
    <source>
        <dbReference type="ARBA" id="ARBA00022989"/>
    </source>
</evidence>
<evidence type="ECO:0000256" key="25">
    <source>
        <dbReference type="ARBA" id="ARBA00049902"/>
    </source>
</evidence>
<keyword evidence="8" id="KW-0997">Cell inner membrane</keyword>
<keyword evidence="17" id="KW-0573">Peptidoglycan synthesis</keyword>
<reference evidence="30" key="1">
    <citation type="journal article" date="2014" name="Int. J. Syst. Evol. Microbiol.">
        <title>Complete genome of a new Firmicutes species belonging to the dominant human colonic microbiota ('Ruminococcus bicirculans') reveals two chromosomes and a selective capacity to utilize plant glucans.</title>
        <authorList>
            <consortium name="NISC Comparative Sequencing Program"/>
            <person name="Wegmann U."/>
            <person name="Louis P."/>
            <person name="Goesmann A."/>
            <person name="Henrissat B."/>
            <person name="Duncan S.H."/>
            <person name="Flint H.J."/>
        </authorList>
    </citation>
    <scope>NUCLEOTIDE SEQUENCE</scope>
    <source>
        <strain evidence="30">NBRC 103408</strain>
    </source>
</reference>
<keyword evidence="20" id="KW-0046">Antibiotic resistance</keyword>
<feature type="domain" description="Penicillin-binding protein transpeptidase" evidence="27">
    <location>
        <begin position="437"/>
        <end position="728"/>
    </location>
</feature>
<keyword evidence="19" id="KW-0472">Membrane</keyword>
<dbReference type="InterPro" id="IPR001264">
    <property type="entry name" value="Glyco_trans_51"/>
</dbReference>
<keyword evidence="10" id="KW-0645">Protease</keyword>
<dbReference type="Gene3D" id="2.40.50.140">
    <property type="entry name" value="Nucleic acid-binding proteins"/>
    <property type="match status" value="1"/>
</dbReference>
<dbReference type="PANTHER" id="PTHR32282:SF27">
    <property type="entry name" value="PENICILLIN-BINDING PROTEIN 1A"/>
    <property type="match status" value="1"/>
</dbReference>
<dbReference type="Gene3D" id="3.40.710.10">
    <property type="entry name" value="DD-peptidase/beta-lactamase superfamily"/>
    <property type="match status" value="2"/>
</dbReference>
<name>A0ABQ5U5S3_9PROT</name>
<evidence type="ECO:0000259" key="27">
    <source>
        <dbReference type="Pfam" id="PF00905"/>
    </source>
</evidence>
<comment type="subcellular location">
    <subcellularLocation>
        <location evidence="1">Cell inner membrane</location>
        <topology evidence="1">Single-pass type II membrane protein</topology>
    </subcellularLocation>
</comment>
<evidence type="ECO:0000256" key="24">
    <source>
        <dbReference type="ARBA" id="ARBA00044770"/>
    </source>
</evidence>
<keyword evidence="14" id="KW-0378">Hydrolase</keyword>
<gene>
    <name evidence="30" type="ORF">GCM10007924_22840</name>
</gene>
<dbReference type="InterPro" id="IPR012340">
    <property type="entry name" value="NA-bd_OB-fold"/>
</dbReference>
<evidence type="ECO:0000256" key="1">
    <source>
        <dbReference type="ARBA" id="ARBA00004249"/>
    </source>
</evidence>
<evidence type="ECO:0000256" key="4">
    <source>
        <dbReference type="ARBA" id="ARBA00007739"/>
    </source>
</evidence>
<evidence type="ECO:0000256" key="10">
    <source>
        <dbReference type="ARBA" id="ARBA00022670"/>
    </source>
</evidence>
<feature type="domain" description="Penicillin-binding protein OB-like" evidence="29">
    <location>
        <begin position="324"/>
        <end position="435"/>
    </location>
</feature>
<evidence type="ECO:0000256" key="16">
    <source>
        <dbReference type="ARBA" id="ARBA00022968"/>
    </source>
</evidence>
<organism evidence="30 31">
    <name type="scientific">Sneathiella chinensis</name>
    <dbReference type="NCBI Taxonomy" id="349750"/>
    <lineage>
        <taxon>Bacteria</taxon>
        <taxon>Pseudomonadati</taxon>
        <taxon>Pseudomonadota</taxon>
        <taxon>Alphaproteobacteria</taxon>
        <taxon>Sneathiellales</taxon>
        <taxon>Sneathiellaceae</taxon>
        <taxon>Sneathiella</taxon>
    </lineage>
</organism>
<evidence type="ECO:0000256" key="12">
    <source>
        <dbReference type="ARBA" id="ARBA00022679"/>
    </source>
</evidence>
<dbReference type="NCBIfam" id="TIGR02074">
    <property type="entry name" value="PBP_1a_fam"/>
    <property type="match status" value="1"/>
</dbReference>
<dbReference type="Proteomes" id="UP001161409">
    <property type="component" value="Unassembled WGS sequence"/>
</dbReference>
<evidence type="ECO:0000256" key="9">
    <source>
        <dbReference type="ARBA" id="ARBA00022645"/>
    </source>
</evidence>
<evidence type="ECO:0000256" key="6">
    <source>
        <dbReference type="ARBA" id="ARBA00018638"/>
    </source>
</evidence>
<evidence type="ECO:0000256" key="14">
    <source>
        <dbReference type="ARBA" id="ARBA00022801"/>
    </source>
</evidence>
<dbReference type="Gene3D" id="1.10.3810.10">
    <property type="entry name" value="Biosynthetic peptidoglycan transglycosylase-like"/>
    <property type="match status" value="1"/>
</dbReference>
<evidence type="ECO:0000256" key="22">
    <source>
        <dbReference type="ARBA" id="ARBA00023316"/>
    </source>
</evidence>
<keyword evidence="16" id="KW-0735">Signal-anchor</keyword>
<evidence type="ECO:0000256" key="26">
    <source>
        <dbReference type="SAM" id="MobiDB-lite"/>
    </source>
</evidence>
<accession>A0ABQ5U5S3</accession>
<protein>
    <recommendedName>
        <fullName evidence="6">Penicillin-binding protein 1A</fullName>
        <ecNumber evidence="24">2.4.99.28</ecNumber>
        <ecNumber evidence="5">3.4.16.4</ecNumber>
    </recommendedName>
</protein>
<dbReference type="SUPFAM" id="SSF56601">
    <property type="entry name" value="beta-lactamase/transpeptidase-like"/>
    <property type="match status" value="1"/>
</dbReference>
<feature type="region of interest" description="Disordered" evidence="26">
    <location>
        <begin position="783"/>
        <end position="809"/>
    </location>
</feature>
<keyword evidence="11" id="KW-0328">Glycosyltransferase</keyword>
<dbReference type="InterPro" id="IPR023346">
    <property type="entry name" value="Lysozyme-like_dom_sf"/>
</dbReference>
<keyword evidence="9" id="KW-0121">Carboxypeptidase</keyword>
<comment type="similarity">
    <text evidence="3">In the C-terminal section; belongs to the transpeptidase family.</text>
</comment>
<keyword evidence="21" id="KW-0511">Multifunctional enzyme</keyword>
<evidence type="ECO:0000259" key="28">
    <source>
        <dbReference type="Pfam" id="PF00912"/>
    </source>
</evidence>